<dbReference type="InterPro" id="IPR036249">
    <property type="entry name" value="Thioredoxin-like_sf"/>
</dbReference>
<dbReference type="InterPro" id="IPR036282">
    <property type="entry name" value="Glutathione-S-Trfase_C_sf"/>
</dbReference>
<evidence type="ECO:0000259" key="2">
    <source>
        <dbReference type="PROSITE" id="PS50404"/>
    </source>
</evidence>
<dbReference type="PROSITE" id="PS51354">
    <property type="entry name" value="GLUTAREDOXIN_2"/>
    <property type="match status" value="1"/>
</dbReference>
<dbReference type="PROSITE" id="PS50404">
    <property type="entry name" value="GST_NTER"/>
    <property type="match status" value="1"/>
</dbReference>
<comment type="caution">
    <text evidence="4">The sequence shown here is derived from an EMBL/GenBank/DDBJ whole genome shotgun (WGS) entry which is preliminary data.</text>
</comment>
<keyword evidence="4" id="KW-0808">Transferase</keyword>
<dbReference type="InterPro" id="IPR010987">
    <property type="entry name" value="Glutathione-S-Trfase_C-like"/>
</dbReference>
<dbReference type="SUPFAM" id="SSF52833">
    <property type="entry name" value="Thioredoxin-like"/>
    <property type="match status" value="1"/>
</dbReference>
<keyword evidence="5" id="KW-1185">Reference proteome</keyword>
<keyword evidence="1" id="KW-0560">Oxidoreductase</keyword>
<evidence type="ECO:0000313" key="4">
    <source>
        <dbReference type="EMBL" id="PJI91661.1"/>
    </source>
</evidence>
<evidence type="ECO:0000256" key="1">
    <source>
        <dbReference type="ARBA" id="ARBA00023002"/>
    </source>
</evidence>
<dbReference type="Pfam" id="PF13410">
    <property type="entry name" value="GST_C_2"/>
    <property type="match status" value="1"/>
</dbReference>
<dbReference type="GO" id="GO:0045174">
    <property type="term" value="F:glutathione dehydrogenase (ascorbate) activity"/>
    <property type="evidence" value="ECO:0007669"/>
    <property type="project" value="UniProtKB-ARBA"/>
</dbReference>
<dbReference type="SFLD" id="SFLDG00358">
    <property type="entry name" value="Main_(cytGST)"/>
    <property type="match status" value="1"/>
</dbReference>
<dbReference type="GO" id="GO:0005737">
    <property type="term" value="C:cytoplasm"/>
    <property type="evidence" value="ECO:0007669"/>
    <property type="project" value="InterPro"/>
</dbReference>
<dbReference type="Pfam" id="PF13409">
    <property type="entry name" value="GST_N_2"/>
    <property type="match status" value="1"/>
</dbReference>
<feature type="domain" description="GST N-terminal" evidence="2">
    <location>
        <begin position="1"/>
        <end position="77"/>
    </location>
</feature>
<dbReference type="PRINTS" id="PR01625">
    <property type="entry name" value="GSTRNSFRASEO"/>
</dbReference>
<dbReference type="SUPFAM" id="SSF47616">
    <property type="entry name" value="GST C-terminal domain-like"/>
    <property type="match status" value="1"/>
</dbReference>
<dbReference type="PANTHER" id="PTHR43968">
    <property type="match status" value="1"/>
</dbReference>
<name>A0A2M8WL61_9RHOB</name>
<proteinExistence type="predicted"/>
<dbReference type="AlphaFoldDB" id="A0A2M8WL61"/>
<dbReference type="InterPro" id="IPR040079">
    <property type="entry name" value="Glutathione_S-Trfase"/>
</dbReference>
<dbReference type="RefSeq" id="WP_100366565.1">
    <property type="nucleotide sequence ID" value="NZ_PGTY01000001.1"/>
</dbReference>
<feature type="domain" description="GST C-terminal" evidence="3">
    <location>
        <begin position="82"/>
        <end position="211"/>
    </location>
</feature>
<dbReference type="Gene3D" id="3.40.30.10">
    <property type="entry name" value="Glutaredoxin"/>
    <property type="match status" value="1"/>
</dbReference>
<accession>A0A2M8WL61</accession>
<evidence type="ECO:0000313" key="5">
    <source>
        <dbReference type="Proteomes" id="UP000228531"/>
    </source>
</evidence>
<dbReference type="OrthoDB" id="9813092at2"/>
<reference evidence="4 5" key="1">
    <citation type="submission" date="2017-11" db="EMBL/GenBank/DDBJ databases">
        <title>Genomic Encyclopedia of Archaeal and Bacterial Type Strains, Phase II (KMG-II): From Individual Species to Whole Genera.</title>
        <authorList>
            <person name="Goeker M."/>
        </authorList>
    </citation>
    <scope>NUCLEOTIDE SEQUENCE [LARGE SCALE GENOMIC DNA]</scope>
    <source>
        <strain evidence="4 5">DSM 29128</strain>
    </source>
</reference>
<dbReference type="InterPro" id="IPR004045">
    <property type="entry name" value="Glutathione_S-Trfase_N"/>
</dbReference>
<dbReference type="EMBL" id="PGTY01000001">
    <property type="protein sequence ID" value="PJI91661.1"/>
    <property type="molecule type" value="Genomic_DNA"/>
</dbReference>
<organism evidence="4 5">
    <name type="scientific">Yoonia maricola</name>
    <dbReference type="NCBI Taxonomy" id="420999"/>
    <lineage>
        <taxon>Bacteria</taxon>
        <taxon>Pseudomonadati</taxon>
        <taxon>Pseudomonadota</taxon>
        <taxon>Alphaproteobacteria</taxon>
        <taxon>Rhodobacterales</taxon>
        <taxon>Paracoccaceae</taxon>
        <taxon>Yoonia</taxon>
    </lineage>
</organism>
<evidence type="ECO:0000259" key="3">
    <source>
        <dbReference type="PROSITE" id="PS50405"/>
    </source>
</evidence>
<dbReference type="Gene3D" id="1.20.1050.10">
    <property type="match status" value="1"/>
</dbReference>
<protein>
    <submittedName>
        <fullName evidence="4">Glutathione S-transferase</fullName>
    </submittedName>
</protein>
<gene>
    <name evidence="4" type="ORF">BC777_0494</name>
</gene>
<dbReference type="Proteomes" id="UP000228531">
    <property type="component" value="Unassembled WGS sequence"/>
</dbReference>
<sequence length="215" mass="25007">MILYTSEFCPFCHSCRLVLELKALEHDAIPLDLEHKAAFPEKLSPYRHVPVLVHQRHRIFESAIINEYLEEVFPENSLLPSDPAEKANVRFWVDFVHARLVSAYFNLMNSDDPAQWPELNHKLGNWFRFIETRAFRKIWVSGESISLADVSLYPWIERFISAERYRGGSIPDDCSNIRAWVEAMKATPAVAACAKTERQYIAFFDRYWTPIQAGN</sequence>
<dbReference type="InterPro" id="IPR005442">
    <property type="entry name" value="GST_omega"/>
</dbReference>
<dbReference type="InterPro" id="IPR050983">
    <property type="entry name" value="GST_Omega/HSP26"/>
</dbReference>
<dbReference type="PROSITE" id="PS50405">
    <property type="entry name" value="GST_CTER"/>
    <property type="match status" value="1"/>
</dbReference>
<dbReference type="PANTHER" id="PTHR43968:SF6">
    <property type="entry name" value="GLUTATHIONE S-TRANSFERASE OMEGA"/>
    <property type="match status" value="1"/>
</dbReference>
<dbReference type="SFLD" id="SFLDS00019">
    <property type="entry name" value="Glutathione_Transferase_(cytos"/>
    <property type="match status" value="1"/>
</dbReference>
<dbReference type="GO" id="GO:0004364">
    <property type="term" value="F:glutathione transferase activity"/>
    <property type="evidence" value="ECO:0007669"/>
    <property type="project" value="InterPro"/>
</dbReference>